<gene>
    <name evidence="1" type="ORF">EHRUM2_09780</name>
    <name evidence="2" type="ORF">EHRUM3_11650</name>
</gene>
<dbReference type="EMBL" id="BDDM01000367">
    <property type="protein sequence ID" value="GAT78932.1"/>
    <property type="molecule type" value="Genomic_DNA"/>
</dbReference>
<sequence>MLVPHIGKIPLKFYCVQMYIWKNNVGTTYIAMVIINDINIGLFKILTTKFNCVFKFLKKLDILL</sequence>
<evidence type="ECO:0000313" key="3">
    <source>
        <dbReference type="Proteomes" id="UP000092677"/>
    </source>
</evidence>
<comment type="caution">
    <text evidence="1">The sequence shown here is derived from an EMBL/GenBank/DDBJ whole genome shotgun (WGS) entry which is preliminary data.</text>
</comment>
<dbReference type="AlphaFoldDB" id="A0A170S8J5"/>
<reference evidence="1" key="1">
    <citation type="journal article" date="2016" name="Genome Announc.">
        <title>Draft Genome Sequences of Three Strains of Ehrlichia ruminantium, a Tick-Borne Pathogen of Ruminants, Isolated from Zimbabwe, The Gambia, and Ghana.</title>
        <authorList>
            <person name="Nakao R."/>
            <person name="Jongejan F."/>
            <person name="Sugimoto C."/>
        </authorList>
    </citation>
    <scope>NUCLEOTIDE SEQUENCE</scope>
    <source>
        <strain evidence="1">Kerr Seringe</strain>
        <strain evidence="2">Pokoase 417</strain>
    </source>
</reference>
<dbReference type="Proteomes" id="UP000092731">
    <property type="component" value="Unassembled WGS sequence"/>
</dbReference>
<name>A0A170S8J5_EHRRU</name>
<evidence type="ECO:0000313" key="1">
    <source>
        <dbReference type="EMBL" id="GAT77748.1"/>
    </source>
</evidence>
<reference evidence="3 4" key="2">
    <citation type="submission" date="2016-05" db="EMBL/GenBank/DDBJ databases">
        <title>Draft genome sequences of four strains of Ehrlichia ruminantium, a tick-borne pathogen of ruminants, isolated from Zimbabwe, The Gambia and Ghana.</title>
        <authorList>
            <person name="Nakao R."/>
            <person name="Jongejan F."/>
            <person name="Sugimoto C."/>
        </authorList>
    </citation>
    <scope>NUCLEOTIDE SEQUENCE [LARGE SCALE GENOMIC DNA]</scope>
    <source>
        <strain evidence="3">Kerr Seringe</strain>
        <strain evidence="4">Pokoase 417</strain>
    </source>
</reference>
<organism evidence="1 3">
    <name type="scientific">Ehrlichia ruminantium</name>
    <name type="common">heartwater rickettsia</name>
    <name type="synonym">Cowdria ruminantium</name>
    <dbReference type="NCBI Taxonomy" id="779"/>
    <lineage>
        <taxon>Bacteria</taxon>
        <taxon>Pseudomonadati</taxon>
        <taxon>Pseudomonadota</taxon>
        <taxon>Alphaproteobacteria</taxon>
        <taxon>Rickettsiales</taxon>
        <taxon>Anaplasmataceae</taxon>
        <taxon>Ehrlichia</taxon>
    </lineage>
</organism>
<dbReference type="EMBL" id="BDDL01000113">
    <property type="protein sequence ID" value="GAT77748.1"/>
    <property type="molecule type" value="Genomic_DNA"/>
</dbReference>
<dbReference type="Proteomes" id="UP000092677">
    <property type="component" value="Unassembled WGS sequence"/>
</dbReference>
<protein>
    <submittedName>
        <fullName evidence="1">Uncharacterized protein</fullName>
    </submittedName>
</protein>
<evidence type="ECO:0000313" key="2">
    <source>
        <dbReference type="EMBL" id="GAT78932.1"/>
    </source>
</evidence>
<proteinExistence type="predicted"/>
<accession>A0A170S8J5</accession>
<evidence type="ECO:0000313" key="4">
    <source>
        <dbReference type="Proteomes" id="UP000092731"/>
    </source>
</evidence>